<evidence type="ECO:0000259" key="1">
    <source>
        <dbReference type="Pfam" id="PF00534"/>
    </source>
</evidence>
<protein>
    <recommendedName>
        <fullName evidence="1">Glycosyl transferase family 1 domain-containing protein</fullName>
    </recommendedName>
</protein>
<name>X1J2B0_9ZZZZ</name>
<dbReference type="SUPFAM" id="SSF53756">
    <property type="entry name" value="UDP-Glycosyltransferase/glycogen phosphorylase"/>
    <property type="match status" value="1"/>
</dbReference>
<dbReference type="PANTHER" id="PTHR12526:SF622">
    <property type="entry name" value="GLYCOSYLTRANSFERASE (GROUP I)"/>
    <property type="match status" value="1"/>
</dbReference>
<sequence>FLSLNNKLYNYMSCGQAVVGPAGSVTADMIRKYDCGVCVDTSKPEEIASAIVKLAEDVELRKRLGANGRKAIEQELGWHMMEKTLLKIFETLEQSQSVK</sequence>
<organism evidence="2">
    <name type="scientific">marine sediment metagenome</name>
    <dbReference type="NCBI Taxonomy" id="412755"/>
    <lineage>
        <taxon>unclassified sequences</taxon>
        <taxon>metagenomes</taxon>
        <taxon>ecological metagenomes</taxon>
    </lineage>
</organism>
<dbReference type="GO" id="GO:0016757">
    <property type="term" value="F:glycosyltransferase activity"/>
    <property type="evidence" value="ECO:0007669"/>
    <property type="project" value="InterPro"/>
</dbReference>
<dbReference type="Gene3D" id="3.40.50.2000">
    <property type="entry name" value="Glycogen Phosphorylase B"/>
    <property type="match status" value="1"/>
</dbReference>
<reference evidence="2" key="1">
    <citation type="journal article" date="2014" name="Front. Microbiol.">
        <title>High frequency of phylogenetically diverse reductive dehalogenase-homologous genes in deep subseafloor sedimentary metagenomes.</title>
        <authorList>
            <person name="Kawai M."/>
            <person name="Futagami T."/>
            <person name="Toyoda A."/>
            <person name="Takaki Y."/>
            <person name="Nishi S."/>
            <person name="Hori S."/>
            <person name="Arai W."/>
            <person name="Tsubouchi T."/>
            <person name="Morono Y."/>
            <person name="Uchiyama I."/>
            <person name="Ito T."/>
            <person name="Fujiyama A."/>
            <person name="Inagaki F."/>
            <person name="Takami H."/>
        </authorList>
    </citation>
    <scope>NUCLEOTIDE SEQUENCE</scope>
    <source>
        <strain evidence="2">Expedition CK06-06</strain>
    </source>
</reference>
<proteinExistence type="predicted"/>
<feature type="domain" description="Glycosyl transferase family 1" evidence="1">
    <location>
        <begin position="8"/>
        <end position="70"/>
    </location>
</feature>
<feature type="non-terminal residue" evidence="2">
    <location>
        <position position="1"/>
    </location>
</feature>
<evidence type="ECO:0000313" key="2">
    <source>
        <dbReference type="EMBL" id="GAH63923.1"/>
    </source>
</evidence>
<dbReference type="PANTHER" id="PTHR12526">
    <property type="entry name" value="GLYCOSYLTRANSFERASE"/>
    <property type="match status" value="1"/>
</dbReference>
<dbReference type="AlphaFoldDB" id="X1J2B0"/>
<dbReference type="Pfam" id="PF00534">
    <property type="entry name" value="Glycos_transf_1"/>
    <property type="match status" value="1"/>
</dbReference>
<dbReference type="EMBL" id="BARU01029167">
    <property type="protein sequence ID" value="GAH63923.1"/>
    <property type="molecule type" value="Genomic_DNA"/>
</dbReference>
<accession>X1J2B0</accession>
<comment type="caution">
    <text evidence="2">The sequence shown here is derived from an EMBL/GenBank/DDBJ whole genome shotgun (WGS) entry which is preliminary data.</text>
</comment>
<dbReference type="InterPro" id="IPR001296">
    <property type="entry name" value="Glyco_trans_1"/>
</dbReference>
<gene>
    <name evidence="2" type="ORF">S03H2_46456</name>
</gene>